<dbReference type="EMBL" id="JBHUGZ010000005">
    <property type="protein sequence ID" value="MFD1982586.1"/>
    <property type="molecule type" value="Genomic_DNA"/>
</dbReference>
<dbReference type="Proteomes" id="UP001597405">
    <property type="component" value="Unassembled WGS sequence"/>
</dbReference>
<keyword evidence="3" id="KW-1185">Reference proteome</keyword>
<gene>
    <name evidence="2" type="ORF">ACFSOZ_07825</name>
</gene>
<proteinExistence type="predicted"/>
<evidence type="ECO:0000313" key="3">
    <source>
        <dbReference type="Proteomes" id="UP001597405"/>
    </source>
</evidence>
<reference evidence="3" key="1">
    <citation type="journal article" date="2019" name="Int. J. Syst. Evol. Microbiol.">
        <title>The Global Catalogue of Microorganisms (GCM) 10K type strain sequencing project: providing services to taxonomists for standard genome sequencing and annotation.</title>
        <authorList>
            <consortium name="The Broad Institute Genomics Platform"/>
            <consortium name="The Broad Institute Genome Sequencing Center for Infectious Disease"/>
            <person name="Wu L."/>
            <person name="Ma J."/>
        </authorList>
    </citation>
    <scope>NUCLEOTIDE SEQUENCE [LARGE SCALE GENOMIC DNA]</scope>
    <source>
        <strain evidence="3">CGMCC 1.16225</strain>
    </source>
</reference>
<organism evidence="2 3">
    <name type="scientific">Mesorhizobium newzealandense</name>
    <dbReference type="NCBI Taxonomy" id="1300302"/>
    <lineage>
        <taxon>Bacteria</taxon>
        <taxon>Pseudomonadati</taxon>
        <taxon>Pseudomonadota</taxon>
        <taxon>Alphaproteobacteria</taxon>
        <taxon>Hyphomicrobiales</taxon>
        <taxon>Phyllobacteriaceae</taxon>
        <taxon>Mesorhizobium</taxon>
    </lineage>
</organism>
<sequence length="105" mass="11929">MPTVSSLLTQEEVAERLRCSVSKVKRLRVTGALAYLPGRPVMIEEADLEEYLERLKRKAKPPIAASPKKSAEPKLEDPGVLARRIFLARQNSQFERDRRAKEKGK</sequence>
<comment type="caution">
    <text evidence="2">The sequence shown here is derived from an EMBL/GenBank/DDBJ whole genome shotgun (WGS) entry which is preliminary data.</text>
</comment>
<evidence type="ECO:0000259" key="1">
    <source>
        <dbReference type="Pfam" id="PF12728"/>
    </source>
</evidence>
<dbReference type="Pfam" id="PF12728">
    <property type="entry name" value="HTH_17"/>
    <property type="match status" value="1"/>
</dbReference>
<evidence type="ECO:0000313" key="2">
    <source>
        <dbReference type="EMBL" id="MFD1982586.1"/>
    </source>
</evidence>
<dbReference type="RefSeq" id="WP_379095584.1">
    <property type="nucleotide sequence ID" value="NZ_JBHUGZ010000005.1"/>
</dbReference>
<dbReference type="InterPro" id="IPR041657">
    <property type="entry name" value="HTH_17"/>
</dbReference>
<accession>A0ABW4U8Y5</accession>
<protein>
    <submittedName>
        <fullName evidence="2">Helix-turn-helix domain-containing protein</fullName>
    </submittedName>
</protein>
<name>A0ABW4U8Y5_9HYPH</name>
<feature type="domain" description="Helix-turn-helix" evidence="1">
    <location>
        <begin position="7"/>
        <end position="54"/>
    </location>
</feature>